<dbReference type="Gene3D" id="1.20.1720.10">
    <property type="entry name" value="Multidrug resistance protein D"/>
    <property type="match status" value="1"/>
</dbReference>
<dbReference type="PROSITE" id="PS50850">
    <property type="entry name" value="MFS"/>
    <property type="match status" value="1"/>
</dbReference>
<proteinExistence type="predicted"/>
<dbReference type="EMBL" id="FMYU01000012">
    <property type="protein sequence ID" value="SDC94364.1"/>
    <property type="molecule type" value="Genomic_DNA"/>
</dbReference>
<accession>A0A1G6QQW6</accession>
<sequence>MAQQKVNPYLIALTVMIPTFMVLMDTSIVSVALPYIAGPLSVTSDDAAWTLTVYIAANAIILPVTGFFSQKFGRKKFFLFNVIAFTVSSFLCGIAPNLDLLLLFRALQGFSGGTLQPLSQAILMESFPIEKRTQAMSIFSIGVVFAPILGPLLGGYIVNNYDWRWMFLINVPFGILSTIMIILFIFDPDYAKAKKELKIDYTALSFLVLGIGSLQTMLDRGQEYDWFNSNFIVVLGLMSFFFISMFLIKNYFSKTPLIRMYLLKDKNYAFSAIAMFFLGFLFFTTVALLPNLVQTLLKYDAYTAGLIMMPGGIASLVVIVILGRFSTKINQKIAIFIGSLIVFYALYLMEQINLSASPYFITLGRVIIGFGLPLIFIPINVLAFNFLKKEDINEASSVINFTRNIGGSFGISFMIDTLVQRRWEFHRDTLVSHINSANPIFNSLFEKMRLYLVDRGFSFADSYHKAIALANNTLNAQSLIMSYQDAFHVMMWMSLIFIVFLPFIKRVKNKATTSVNLDM</sequence>
<gene>
    <name evidence="9" type="ORF">SAMN05660835_01638</name>
</gene>
<evidence type="ECO:0000256" key="2">
    <source>
        <dbReference type="ARBA" id="ARBA00022448"/>
    </source>
</evidence>
<feature type="transmembrane region" description="Helical" evidence="7">
    <location>
        <begin position="301"/>
        <end position="322"/>
    </location>
</feature>
<dbReference type="Proteomes" id="UP000199411">
    <property type="component" value="Unassembled WGS sequence"/>
</dbReference>
<keyword evidence="10" id="KW-1185">Reference proteome</keyword>
<evidence type="ECO:0000313" key="9">
    <source>
        <dbReference type="EMBL" id="SDC94364.1"/>
    </source>
</evidence>
<keyword evidence="3" id="KW-1003">Cell membrane</keyword>
<dbReference type="PROSITE" id="PS00217">
    <property type="entry name" value="SUGAR_TRANSPORT_2"/>
    <property type="match status" value="1"/>
</dbReference>
<feature type="transmembrane region" description="Helical" evidence="7">
    <location>
        <begin position="268"/>
        <end position="289"/>
    </location>
</feature>
<feature type="transmembrane region" description="Helical" evidence="7">
    <location>
        <begin position="486"/>
        <end position="504"/>
    </location>
</feature>
<evidence type="ECO:0000313" key="10">
    <source>
        <dbReference type="Proteomes" id="UP000199411"/>
    </source>
</evidence>
<name>A0A1G6QQW6_9BACT</name>
<feature type="transmembrane region" description="Helical" evidence="7">
    <location>
        <begin position="334"/>
        <end position="354"/>
    </location>
</feature>
<dbReference type="GO" id="GO:0005886">
    <property type="term" value="C:plasma membrane"/>
    <property type="evidence" value="ECO:0007669"/>
    <property type="project" value="UniProtKB-SubCell"/>
</dbReference>
<feature type="transmembrane region" description="Helical" evidence="7">
    <location>
        <begin position="9"/>
        <end position="36"/>
    </location>
</feature>
<dbReference type="SUPFAM" id="SSF103473">
    <property type="entry name" value="MFS general substrate transporter"/>
    <property type="match status" value="1"/>
</dbReference>
<comment type="subcellular location">
    <subcellularLocation>
        <location evidence="1">Cell membrane</location>
        <topology evidence="1">Multi-pass membrane protein</topology>
    </subcellularLocation>
</comment>
<dbReference type="CDD" id="cd17503">
    <property type="entry name" value="MFS_LmrB_MDR_like"/>
    <property type="match status" value="1"/>
</dbReference>
<reference evidence="10" key="1">
    <citation type="submission" date="2016-10" db="EMBL/GenBank/DDBJ databases">
        <authorList>
            <person name="Varghese N."/>
            <person name="Submissions S."/>
        </authorList>
    </citation>
    <scope>NUCLEOTIDE SEQUENCE [LARGE SCALE GENOMIC DNA]</scope>
    <source>
        <strain evidence="10">DSM 8415</strain>
    </source>
</reference>
<dbReference type="InterPro" id="IPR005829">
    <property type="entry name" value="Sugar_transporter_CS"/>
</dbReference>
<dbReference type="Gene3D" id="1.20.1250.20">
    <property type="entry name" value="MFS general substrate transporter like domains"/>
    <property type="match status" value="1"/>
</dbReference>
<evidence type="ECO:0000259" key="8">
    <source>
        <dbReference type="PROSITE" id="PS50850"/>
    </source>
</evidence>
<feature type="transmembrane region" description="Helical" evidence="7">
    <location>
        <begin position="366"/>
        <end position="387"/>
    </location>
</feature>
<keyword evidence="5 7" id="KW-1133">Transmembrane helix</keyword>
<dbReference type="GO" id="GO:0022857">
    <property type="term" value="F:transmembrane transporter activity"/>
    <property type="evidence" value="ECO:0007669"/>
    <property type="project" value="InterPro"/>
</dbReference>
<keyword evidence="2" id="KW-0813">Transport</keyword>
<feature type="domain" description="Major facilitator superfamily (MFS) profile" evidence="8">
    <location>
        <begin position="11"/>
        <end position="509"/>
    </location>
</feature>
<dbReference type="InterPro" id="IPR011701">
    <property type="entry name" value="MFS"/>
</dbReference>
<dbReference type="InterPro" id="IPR020846">
    <property type="entry name" value="MFS_dom"/>
</dbReference>
<dbReference type="RefSeq" id="WP_092129523.1">
    <property type="nucleotide sequence ID" value="NZ_FMYU01000012.1"/>
</dbReference>
<protein>
    <submittedName>
        <fullName evidence="9">MFS transporter, DHA2 family, multidrug resistance protein</fullName>
    </submittedName>
</protein>
<dbReference type="PANTHER" id="PTHR23501">
    <property type="entry name" value="MAJOR FACILITATOR SUPERFAMILY"/>
    <property type="match status" value="1"/>
</dbReference>
<keyword evidence="4 7" id="KW-0812">Transmembrane</keyword>
<feature type="transmembrane region" description="Helical" evidence="7">
    <location>
        <begin position="77"/>
        <end position="96"/>
    </location>
</feature>
<dbReference type="Pfam" id="PF07690">
    <property type="entry name" value="MFS_1"/>
    <property type="match status" value="1"/>
</dbReference>
<feature type="transmembrane region" description="Helical" evidence="7">
    <location>
        <begin position="48"/>
        <end position="68"/>
    </location>
</feature>
<feature type="transmembrane region" description="Helical" evidence="7">
    <location>
        <begin position="230"/>
        <end position="248"/>
    </location>
</feature>
<dbReference type="AlphaFoldDB" id="A0A1G6QQW6"/>
<dbReference type="InterPro" id="IPR036259">
    <property type="entry name" value="MFS_trans_sf"/>
</dbReference>
<feature type="transmembrane region" description="Helical" evidence="7">
    <location>
        <begin position="163"/>
        <end position="186"/>
    </location>
</feature>
<evidence type="ECO:0000256" key="1">
    <source>
        <dbReference type="ARBA" id="ARBA00004651"/>
    </source>
</evidence>
<dbReference type="OrthoDB" id="9807274at2"/>
<evidence type="ECO:0000256" key="3">
    <source>
        <dbReference type="ARBA" id="ARBA00022475"/>
    </source>
</evidence>
<evidence type="ECO:0000256" key="7">
    <source>
        <dbReference type="SAM" id="Phobius"/>
    </source>
</evidence>
<dbReference type="NCBIfam" id="TIGR00711">
    <property type="entry name" value="efflux_EmrB"/>
    <property type="match status" value="1"/>
</dbReference>
<evidence type="ECO:0000256" key="5">
    <source>
        <dbReference type="ARBA" id="ARBA00022989"/>
    </source>
</evidence>
<dbReference type="InterPro" id="IPR004638">
    <property type="entry name" value="EmrB-like"/>
</dbReference>
<evidence type="ECO:0000256" key="4">
    <source>
        <dbReference type="ARBA" id="ARBA00022692"/>
    </source>
</evidence>
<feature type="transmembrane region" description="Helical" evidence="7">
    <location>
        <begin position="135"/>
        <end position="157"/>
    </location>
</feature>
<organism evidence="9 10">
    <name type="scientific">Desulfurella multipotens</name>
    <dbReference type="NCBI Taxonomy" id="79269"/>
    <lineage>
        <taxon>Bacteria</taxon>
        <taxon>Pseudomonadati</taxon>
        <taxon>Campylobacterota</taxon>
        <taxon>Desulfurellia</taxon>
        <taxon>Desulfurellales</taxon>
        <taxon>Desulfurellaceae</taxon>
        <taxon>Desulfurella</taxon>
    </lineage>
</organism>
<keyword evidence="6 7" id="KW-0472">Membrane</keyword>
<dbReference type="PANTHER" id="PTHR23501:SF174">
    <property type="entry name" value="MULTIDRUG EXPORT PROTEIN EMRB-RELATED"/>
    <property type="match status" value="1"/>
</dbReference>
<evidence type="ECO:0000256" key="6">
    <source>
        <dbReference type="ARBA" id="ARBA00023136"/>
    </source>
</evidence>